<sequence length="123" mass="14556">MTNTGKPKISMFIRETNEFRKLGEKELRREKLTMSIMSVFMLLMSLIPAGLIYYYNPREQPVYALCWVGAGLLAMLMMPVRRRIRLQRITRRIEEHPDMEGEDVNQDEARTMELPPVHRGRIF</sequence>
<dbReference type="RefSeq" id="WP_109057045.1">
    <property type="nucleotide sequence ID" value="NZ_QFFM01000012.1"/>
</dbReference>
<evidence type="ECO:0000313" key="3">
    <source>
        <dbReference type="Proteomes" id="UP000245876"/>
    </source>
</evidence>
<dbReference type="Proteomes" id="UP000245876">
    <property type="component" value="Unassembled WGS sequence"/>
</dbReference>
<keyword evidence="3" id="KW-1185">Reference proteome</keyword>
<keyword evidence="1" id="KW-1133">Transmembrane helix</keyword>
<dbReference type="EMBL" id="QFFM01000012">
    <property type="protein sequence ID" value="PWG65576.1"/>
    <property type="molecule type" value="Genomic_DNA"/>
</dbReference>
<proteinExistence type="predicted"/>
<reference evidence="2 3" key="1">
    <citation type="journal article" date="2018" name="Int. J. Syst. Evol. Microbiol.">
        <title>Bifidobacterium callitrichidarum sp. nov. from the faeces of the emperor tamarin (Saguinus imperator).</title>
        <authorList>
            <person name="Modesto M."/>
            <person name="Michelini S."/>
            <person name="Sansosti M.C."/>
            <person name="De Filippo C."/>
            <person name="Cavalieri D."/>
            <person name="Qvirist L."/>
            <person name="Andlid T."/>
            <person name="Spiezio C."/>
            <person name="Sandri C."/>
            <person name="Pascarelli S."/>
            <person name="Sgorbati B."/>
            <person name="Mattarelli P."/>
        </authorList>
    </citation>
    <scope>NUCLEOTIDE SEQUENCE [LARGE SCALE GENOMIC DNA]</scope>
    <source>
        <strain evidence="2 3">TRI 5</strain>
    </source>
</reference>
<evidence type="ECO:0000313" key="2">
    <source>
        <dbReference type="EMBL" id="PWG65576.1"/>
    </source>
</evidence>
<comment type="caution">
    <text evidence="2">The sequence shown here is derived from an EMBL/GenBank/DDBJ whole genome shotgun (WGS) entry which is preliminary data.</text>
</comment>
<feature type="transmembrane region" description="Helical" evidence="1">
    <location>
        <begin position="32"/>
        <end position="55"/>
    </location>
</feature>
<feature type="transmembrane region" description="Helical" evidence="1">
    <location>
        <begin position="61"/>
        <end position="80"/>
    </location>
</feature>
<accession>A0A2U2N8R4</accession>
<name>A0A2U2N8R4_9BIFI</name>
<evidence type="ECO:0000256" key="1">
    <source>
        <dbReference type="SAM" id="Phobius"/>
    </source>
</evidence>
<keyword evidence="1" id="KW-0472">Membrane</keyword>
<organism evidence="2 3">
    <name type="scientific">Bifidobacterium callitrichidarum</name>
    <dbReference type="NCBI Taxonomy" id="2052941"/>
    <lineage>
        <taxon>Bacteria</taxon>
        <taxon>Bacillati</taxon>
        <taxon>Actinomycetota</taxon>
        <taxon>Actinomycetes</taxon>
        <taxon>Bifidobacteriales</taxon>
        <taxon>Bifidobacteriaceae</taxon>
        <taxon>Bifidobacterium</taxon>
    </lineage>
</organism>
<keyword evidence="1" id="KW-0812">Transmembrane</keyword>
<gene>
    <name evidence="2" type="ORF">DF196_06475</name>
</gene>
<protein>
    <submittedName>
        <fullName evidence="2">Uncharacterized protein</fullName>
    </submittedName>
</protein>
<dbReference type="AlphaFoldDB" id="A0A2U2N8R4"/>